<protein>
    <submittedName>
        <fullName evidence="3">DMT family transporter</fullName>
    </submittedName>
</protein>
<sequence length="315" mass="34774">MPSLKHFIELHFVIFLWGFTAILGKLISIPAVELVALRTFITALALGAIIYKRGTPFWMGRAMALKIIGVGFIIAAHWILFFAAARVASVSICLVGMATASLWTAFLEPLISKTKVKPHEILLALLIILGLYIIFQHETSFDSIIGIAMAVGSALLASIFTIINSRLVKLVPSTTITCYEMAGACLGTVLFFPIYTQFFAAGGTLAFGMQLMDWVYLLVLTLACTVYAYTAGVRLMQRFSAYTMNLTVNLEPVYGIILAILIFPESEKLSSGFYLGASVILLSVFIYPVLDTFDKRRKKKKLQQTFPDSVVVRKD</sequence>
<proteinExistence type="predicted"/>
<feature type="transmembrane region" description="Helical" evidence="1">
    <location>
        <begin position="269"/>
        <end position="290"/>
    </location>
</feature>
<feature type="transmembrane region" description="Helical" evidence="1">
    <location>
        <begin position="184"/>
        <end position="208"/>
    </location>
</feature>
<feature type="transmembrane region" description="Helical" evidence="1">
    <location>
        <begin position="87"/>
        <end position="107"/>
    </location>
</feature>
<evidence type="ECO:0000313" key="3">
    <source>
        <dbReference type="EMBL" id="MFD1187082.1"/>
    </source>
</evidence>
<feature type="transmembrane region" description="Helical" evidence="1">
    <location>
        <begin position="7"/>
        <end position="28"/>
    </location>
</feature>
<dbReference type="Pfam" id="PF00892">
    <property type="entry name" value="EamA"/>
    <property type="match status" value="2"/>
</dbReference>
<feature type="domain" description="EamA" evidence="2">
    <location>
        <begin position="14"/>
        <end position="135"/>
    </location>
</feature>
<dbReference type="InterPro" id="IPR037185">
    <property type="entry name" value="EmrE-like"/>
</dbReference>
<feature type="transmembrane region" description="Helical" evidence="1">
    <location>
        <begin position="214"/>
        <end position="230"/>
    </location>
</feature>
<organism evidence="3 4">
    <name type="scientific">Pontibacter rugosus</name>
    <dbReference type="NCBI Taxonomy" id="1745966"/>
    <lineage>
        <taxon>Bacteria</taxon>
        <taxon>Pseudomonadati</taxon>
        <taxon>Bacteroidota</taxon>
        <taxon>Cytophagia</taxon>
        <taxon>Cytophagales</taxon>
        <taxon>Hymenobacteraceae</taxon>
        <taxon>Pontibacter</taxon>
    </lineage>
</organism>
<dbReference type="PANTHER" id="PTHR22911:SF79">
    <property type="entry name" value="MOBA-LIKE NTP TRANSFERASE DOMAIN-CONTAINING PROTEIN"/>
    <property type="match status" value="1"/>
</dbReference>
<keyword evidence="1" id="KW-1133">Transmembrane helix</keyword>
<keyword evidence="1" id="KW-0472">Membrane</keyword>
<evidence type="ECO:0000259" key="2">
    <source>
        <dbReference type="Pfam" id="PF00892"/>
    </source>
</evidence>
<evidence type="ECO:0000256" key="1">
    <source>
        <dbReference type="SAM" id="Phobius"/>
    </source>
</evidence>
<reference evidence="4" key="1">
    <citation type="journal article" date="2019" name="Int. J. Syst. Evol. Microbiol.">
        <title>The Global Catalogue of Microorganisms (GCM) 10K type strain sequencing project: providing services to taxonomists for standard genome sequencing and annotation.</title>
        <authorList>
            <consortium name="The Broad Institute Genomics Platform"/>
            <consortium name="The Broad Institute Genome Sequencing Center for Infectious Disease"/>
            <person name="Wu L."/>
            <person name="Ma J."/>
        </authorList>
    </citation>
    <scope>NUCLEOTIDE SEQUENCE [LARGE SCALE GENOMIC DNA]</scope>
    <source>
        <strain evidence="4">JCM 31319</strain>
    </source>
</reference>
<dbReference type="Proteomes" id="UP001597094">
    <property type="component" value="Unassembled WGS sequence"/>
</dbReference>
<keyword evidence="1" id="KW-0812">Transmembrane</keyword>
<feature type="transmembrane region" description="Helical" evidence="1">
    <location>
        <begin position="242"/>
        <end position="263"/>
    </location>
</feature>
<evidence type="ECO:0000313" key="4">
    <source>
        <dbReference type="Proteomes" id="UP001597094"/>
    </source>
</evidence>
<dbReference type="EMBL" id="JBHTLD010000113">
    <property type="protein sequence ID" value="MFD1187082.1"/>
    <property type="molecule type" value="Genomic_DNA"/>
</dbReference>
<name>A0ABW3SRI5_9BACT</name>
<feature type="transmembrane region" description="Helical" evidence="1">
    <location>
        <begin position="143"/>
        <end position="163"/>
    </location>
</feature>
<feature type="transmembrane region" description="Helical" evidence="1">
    <location>
        <begin position="119"/>
        <end position="137"/>
    </location>
</feature>
<feature type="domain" description="EamA" evidence="2">
    <location>
        <begin position="145"/>
        <end position="286"/>
    </location>
</feature>
<dbReference type="RefSeq" id="WP_377528181.1">
    <property type="nucleotide sequence ID" value="NZ_JBHTLD010000113.1"/>
</dbReference>
<gene>
    <name evidence="3" type="ORF">ACFQ2O_12780</name>
</gene>
<dbReference type="InterPro" id="IPR000620">
    <property type="entry name" value="EamA_dom"/>
</dbReference>
<feature type="transmembrane region" description="Helical" evidence="1">
    <location>
        <begin position="63"/>
        <end position="81"/>
    </location>
</feature>
<comment type="caution">
    <text evidence="3">The sequence shown here is derived from an EMBL/GenBank/DDBJ whole genome shotgun (WGS) entry which is preliminary data.</text>
</comment>
<dbReference type="PANTHER" id="PTHR22911">
    <property type="entry name" value="ACYL-MALONYL CONDENSING ENZYME-RELATED"/>
    <property type="match status" value="1"/>
</dbReference>
<accession>A0ABW3SRI5</accession>
<keyword evidence="4" id="KW-1185">Reference proteome</keyword>
<feature type="transmembrane region" description="Helical" evidence="1">
    <location>
        <begin position="34"/>
        <end position="51"/>
    </location>
</feature>
<dbReference type="SUPFAM" id="SSF103481">
    <property type="entry name" value="Multidrug resistance efflux transporter EmrE"/>
    <property type="match status" value="2"/>
</dbReference>